<evidence type="ECO:0000259" key="2">
    <source>
        <dbReference type="PROSITE" id="PS50888"/>
    </source>
</evidence>
<dbReference type="Pfam" id="PF00010">
    <property type="entry name" value="HLH"/>
    <property type="match status" value="1"/>
</dbReference>
<dbReference type="CDD" id="cd19724">
    <property type="entry name" value="bHLH_TS_ASCL3_like"/>
    <property type="match status" value="1"/>
</dbReference>
<protein>
    <submittedName>
        <fullName evidence="3">Achaete-scute complex 3</fullName>
    </submittedName>
</protein>
<evidence type="ECO:0000313" key="3">
    <source>
        <dbReference type="EMBL" id="KAL3307300.1"/>
    </source>
</evidence>
<dbReference type="GO" id="GO:0003677">
    <property type="term" value="F:DNA binding"/>
    <property type="evidence" value="ECO:0007669"/>
    <property type="project" value="UniProtKB-KW"/>
</dbReference>
<name>A0ABD2PJQ5_9PLAT</name>
<evidence type="ECO:0000256" key="1">
    <source>
        <dbReference type="ARBA" id="ARBA00023125"/>
    </source>
</evidence>
<keyword evidence="4" id="KW-1185">Reference proteome</keyword>
<accession>A0ABD2PJQ5</accession>
<dbReference type="Proteomes" id="UP001626550">
    <property type="component" value="Unassembled WGS sequence"/>
</dbReference>
<dbReference type="AlphaFoldDB" id="A0ABD2PJQ5"/>
<comment type="caution">
    <text evidence="3">The sequence shown here is derived from an EMBL/GenBank/DDBJ whole genome shotgun (WGS) entry which is preliminary data.</text>
</comment>
<gene>
    <name evidence="3" type="primary">ASCL3_2</name>
    <name evidence="3" type="ORF">Ciccas_014190</name>
</gene>
<dbReference type="InterPro" id="IPR011598">
    <property type="entry name" value="bHLH_dom"/>
</dbReference>
<dbReference type="PANTHER" id="PTHR23349">
    <property type="entry name" value="BASIC HELIX-LOOP-HELIX TRANSCRIPTION FACTOR, TWIST"/>
    <property type="match status" value="1"/>
</dbReference>
<proteinExistence type="predicted"/>
<dbReference type="SMART" id="SM00353">
    <property type="entry name" value="HLH"/>
    <property type="match status" value="1"/>
</dbReference>
<dbReference type="InterPro" id="IPR036638">
    <property type="entry name" value="HLH_DNA-bd_sf"/>
</dbReference>
<dbReference type="EMBL" id="JBJKFK010007734">
    <property type="protein sequence ID" value="KAL3307300.1"/>
    <property type="molecule type" value="Genomic_DNA"/>
</dbReference>
<dbReference type="Gene3D" id="4.10.280.10">
    <property type="entry name" value="Helix-loop-helix DNA-binding domain"/>
    <property type="match status" value="1"/>
</dbReference>
<dbReference type="InterPro" id="IPR050283">
    <property type="entry name" value="E-box_TF_Regulators"/>
</dbReference>
<sequence length="168" mass="19898">MSIFLRQEGDNSQEQRFHCPDDWLFSYQHEQQQQEQQDQGWSSENDTYAKVQKCSSGETAQLCSHSDQETVQSTIQYECAKHFIRKRNARERERVRCVNAGYEKLRRQIPNVPGPENRRMAKVDILRAAIRYIRSLEEALADNSSLSQRYFSQLPYNNAKMHYFHNSM</sequence>
<dbReference type="SUPFAM" id="SSF47459">
    <property type="entry name" value="HLH, helix-loop-helix DNA-binding domain"/>
    <property type="match status" value="1"/>
</dbReference>
<dbReference type="GO" id="GO:0006357">
    <property type="term" value="P:regulation of transcription by RNA polymerase II"/>
    <property type="evidence" value="ECO:0007669"/>
    <property type="project" value="UniProtKB-ARBA"/>
</dbReference>
<evidence type="ECO:0000313" key="4">
    <source>
        <dbReference type="Proteomes" id="UP001626550"/>
    </source>
</evidence>
<keyword evidence="1" id="KW-0238">DNA-binding</keyword>
<dbReference type="PANTHER" id="PTHR23349:SF108">
    <property type="entry name" value="BHLH DOMAIN-CONTAINING PROTEIN"/>
    <property type="match status" value="1"/>
</dbReference>
<dbReference type="PROSITE" id="PS50888">
    <property type="entry name" value="BHLH"/>
    <property type="match status" value="1"/>
</dbReference>
<organism evidence="3 4">
    <name type="scientific">Cichlidogyrus casuarinus</name>
    <dbReference type="NCBI Taxonomy" id="1844966"/>
    <lineage>
        <taxon>Eukaryota</taxon>
        <taxon>Metazoa</taxon>
        <taxon>Spiralia</taxon>
        <taxon>Lophotrochozoa</taxon>
        <taxon>Platyhelminthes</taxon>
        <taxon>Monogenea</taxon>
        <taxon>Monopisthocotylea</taxon>
        <taxon>Dactylogyridea</taxon>
        <taxon>Ancyrocephalidae</taxon>
        <taxon>Cichlidogyrus</taxon>
    </lineage>
</organism>
<reference evidence="3 4" key="1">
    <citation type="submission" date="2024-11" db="EMBL/GenBank/DDBJ databases">
        <title>Adaptive evolution of stress response genes in parasites aligns with host niche diversity.</title>
        <authorList>
            <person name="Hahn C."/>
            <person name="Resl P."/>
        </authorList>
    </citation>
    <scope>NUCLEOTIDE SEQUENCE [LARGE SCALE GENOMIC DNA]</scope>
    <source>
        <strain evidence="3">EGGRZ-B1_66</strain>
        <tissue evidence="3">Body</tissue>
    </source>
</reference>
<feature type="domain" description="BHLH" evidence="2">
    <location>
        <begin position="82"/>
        <end position="136"/>
    </location>
</feature>